<keyword evidence="3" id="KW-1185">Reference proteome</keyword>
<evidence type="ECO:0000256" key="1">
    <source>
        <dbReference type="SAM" id="SignalP"/>
    </source>
</evidence>
<sequence length="97" mass="10782">MGLALASCALLVGTGSAYARPDLRQLTCAQAQNMVRDNGQVVFTTSNTTYSMFVSNRRYCDARQSVRTQFGPTADNPRCPVAYECFEPLFRRGDIFD</sequence>
<organism evidence="2 3">
    <name type="scientific">Roseibium limicola</name>
    <dbReference type="NCBI Taxonomy" id="2816037"/>
    <lineage>
        <taxon>Bacteria</taxon>
        <taxon>Pseudomonadati</taxon>
        <taxon>Pseudomonadota</taxon>
        <taxon>Alphaproteobacteria</taxon>
        <taxon>Hyphomicrobiales</taxon>
        <taxon>Stappiaceae</taxon>
        <taxon>Roseibium</taxon>
    </lineage>
</organism>
<protein>
    <recommendedName>
        <fullName evidence="4">KTSC domain-containing protein</fullName>
    </recommendedName>
</protein>
<evidence type="ECO:0000313" key="2">
    <source>
        <dbReference type="EMBL" id="MBO0344789.1"/>
    </source>
</evidence>
<evidence type="ECO:0008006" key="4">
    <source>
        <dbReference type="Google" id="ProtNLM"/>
    </source>
</evidence>
<gene>
    <name evidence="2" type="ORF">J0X15_06130</name>
</gene>
<accession>A0A939ELI3</accession>
<dbReference type="EMBL" id="JAFLNF010000002">
    <property type="protein sequence ID" value="MBO0344789.1"/>
    <property type="molecule type" value="Genomic_DNA"/>
</dbReference>
<name>A0A939ELI3_9HYPH</name>
<dbReference type="Proteomes" id="UP000664779">
    <property type="component" value="Unassembled WGS sequence"/>
</dbReference>
<comment type="caution">
    <text evidence="2">The sequence shown here is derived from an EMBL/GenBank/DDBJ whole genome shotgun (WGS) entry which is preliminary data.</text>
</comment>
<feature type="signal peptide" evidence="1">
    <location>
        <begin position="1"/>
        <end position="19"/>
    </location>
</feature>
<evidence type="ECO:0000313" key="3">
    <source>
        <dbReference type="Proteomes" id="UP000664779"/>
    </source>
</evidence>
<reference evidence="2" key="1">
    <citation type="submission" date="2021-03" db="EMBL/GenBank/DDBJ databases">
        <title>Roseibium sp. CAU 1637 isolated from Incheon.</title>
        <authorList>
            <person name="Kim W."/>
        </authorList>
    </citation>
    <scope>NUCLEOTIDE SEQUENCE</scope>
    <source>
        <strain evidence="2">CAU 1637</strain>
    </source>
</reference>
<dbReference type="AlphaFoldDB" id="A0A939ELI3"/>
<feature type="chain" id="PRO_5036906809" description="KTSC domain-containing protein" evidence="1">
    <location>
        <begin position="20"/>
        <end position="97"/>
    </location>
</feature>
<keyword evidence="1" id="KW-0732">Signal</keyword>
<proteinExistence type="predicted"/>